<feature type="region of interest" description="Disordered" evidence="1">
    <location>
        <begin position="1"/>
        <end position="38"/>
    </location>
</feature>
<evidence type="ECO:0000256" key="1">
    <source>
        <dbReference type="SAM" id="MobiDB-lite"/>
    </source>
</evidence>
<protein>
    <submittedName>
        <fullName evidence="3">Uncharacterized protein</fullName>
    </submittedName>
</protein>
<name>A0ABV0ZDS2_9TELE</name>
<evidence type="ECO:0000313" key="4">
    <source>
        <dbReference type="Proteomes" id="UP001469553"/>
    </source>
</evidence>
<evidence type="ECO:0000313" key="3">
    <source>
        <dbReference type="EMBL" id="MEQ2304364.1"/>
    </source>
</evidence>
<evidence type="ECO:0000256" key="2">
    <source>
        <dbReference type="SAM" id="Phobius"/>
    </source>
</evidence>
<comment type="caution">
    <text evidence="3">The sequence shown here is derived from an EMBL/GenBank/DDBJ whole genome shotgun (WGS) entry which is preliminary data.</text>
</comment>
<proteinExistence type="predicted"/>
<organism evidence="3 4">
    <name type="scientific">Ameca splendens</name>
    <dbReference type="NCBI Taxonomy" id="208324"/>
    <lineage>
        <taxon>Eukaryota</taxon>
        <taxon>Metazoa</taxon>
        <taxon>Chordata</taxon>
        <taxon>Craniata</taxon>
        <taxon>Vertebrata</taxon>
        <taxon>Euteleostomi</taxon>
        <taxon>Actinopterygii</taxon>
        <taxon>Neopterygii</taxon>
        <taxon>Teleostei</taxon>
        <taxon>Neoteleostei</taxon>
        <taxon>Acanthomorphata</taxon>
        <taxon>Ovalentaria</taxon>
        <taxon>Atherinomorphae</taxon>
        <taxon>Cyprinodontiformes</taxon>
        <taxon>Goodeidae</taxon>
        <taxon>Ameca</taxon>
    </lineage>
</organism>
<keyword evidence="2" id="KW-1133">Transmembrane helix</keyword>
<sequence>MVGQFSCNTAAGRGGRFPARTESAPEGINLSQSGPSGTLLGPDTLIRTDFSCPQRGKNDQTLDSYGLTNTPQASTFGRKMGPEARLVLTILLISCCSVFLMLRPWFIWKYSSMYRRSI</sequence>
<keyword evidence="2" id="KW-0472">Membrane</keyword>
<keyword evidence="2" id="KW-0812">Transmembrane</keyword>
<reference evidence="3 4" key="1">
    <citation type="submission" date="2021-06" db="EMBL/GenBank/DDBJ databases">
        <authorList>
            <person name="Palmer J.M."/>
        </authorList>
    </citation>
    <scope>NUCLEOTIDE SEQUENCE [LARGE SCALE GENOMIC DNA]</scope>
    <source>
        <strain evidence="3 4">AS_MEX2019</strain>
        <tissue evidence="3">Muscle</tissue>
    </source>
</reference>
<accession>A0ABV0ZDS2</accession>
<dbReference type="Proteomes" id="UP001469553">
    <property type="component" value="Unassembled WGS sequence"/>
</dbReference>
<dbReference type="EMBL" id="JAHRIP010059092">
    <property type="protein sequence ID" value="MEQ2304364.1"/>
    <property type="molecule type" value="Genomic_DNA"/>
</dbReference>
<feature type="transmembrane region" description="Helical" evidence="2">
    <location>
        <begin position="86"/>
        <end position="108"/>
    </location>
</feature>
<keyword evidence="4" id="KW-1185">Reference proteome</keyword>
<gene>
    <name evidence="3" type="ORF">AMECASPLE_026256</name>
</gene>